<keyword evidence="5" id="KW-1185">Reference proteome</keyword>
<comment type="similarity">
    <text evidence="1 2">Belongs to the GSP E family.</text>
</comment>
<gene>
    <name evidence="4" type="primary">virB11</name>
    <name evidence="4" type="ORF">EOE18_06340</name>
</gene>
<dbReference type="Gene3D" id="3.40.50.300">
    <property type="entry name" value="P-loop containing nucleotide triphosphate hydrolases"/>
    <property type="match status" value="1"/>
</dbReference>
<dbReference type="EMBL" id="SACO01000003">
    <property type="protein sequence ID" value="RVU06429.1"/>
    <property type="molecule type" value="Genomic_DNA"/>
</dbReference>
<dbReference type="GO" id="GO:0043684">
    <property type="term" value="C:type IV secretion system complex"/>
    <property type="evidence" value="ECO:0007669"/>
    <property type="project" value="UniProtKB-UniRule"/>
</dbReference>
<evidence type="ECO:0000256" key="1">
    <source>
        <dbReference type="ARBA" id="ARBA00006611"/>
    </source>
</evidence>
<name>A0A3S3TQR9_9SPHN</name>
<organism evidence="4 5">
    <name type="scientific">Novosphingobium umbonatum</name>
    <dbReference type="NCBI Taxonomy" id="1908524"/>
    <lineage>
        <taxon>Bacteria</taxon>
        <taxon>Pseudomonadati</taxon>
        <taxon>Pseudomonadota</taxon>
        <taxon>Alphaproteobacteria</taxon>
        <taxon>Sphingomonadales</taxon>
        <taxon>Sphingomonadaceae</taxon>
        <taxon>Novosphingobium</taxon>
    </lineage>
</organism>
<dbReference type="Pfam" id="PF00437">
    <property type="entry name" value="T2SSE"/>
    <property type="match status" value="1"/>
</dbReference>
<keyword evidence="2" id="KW-0963">Cytoplasm</keyword>
<dbReference type="GO" id="GO:0005524">
    <property type="term" value="F:ATP binding"/>
    <property type="evidence" value="ECO:0007669"/>
    <property type="project" value="UniProtKB-UniRule"/>
</dbReference>
<comment type="caution">
    <text evidence="4">The sequence shown here is derived from an EMBL/GenBank/DDBJ whole genome shotgun (WGS) entry which is preliminary data.</text>
</comment>
<feature type="domain" description="Bacterial type II secretion system protein E" evidence="3">
    <location>
        <begin position="11"/>
        <end position="289"/>
    </location>
</feature>
<protein>
    <recommendedName>
        <fullName evidence="2">Type IV secretion system protein</fullName>
    </recommendedName>
</protein>
<dbReference type="PANTHER" id="PTHR30486">
    <property type="entry name" value="TWITCHING MOTILITY PROTEIN PILT"/>
    <property type="match status" value="1"/>
</dbReference>
<dbReference type="GO" id="GO:0044097">
    <property type="term" value="P:secretion by the type IV secretion system"/>
    <property type="evidence" value="ECO:0007669"/>
    <property type="project" value="InterPro"/>
</dbReference>
<accession>A0A3S3TQR9</accession>
<dbReference type="InterPro" id="IPR027417">
    <property type="entry name" value="P-loop_NTPase"/>
</dbReference>
<comment type="function">
    <text evidence="2">Part of the Type IV secretion system.</text>
</comment>
<proteinExistence type="inferred from homology"/>
<sequence length="316" mass="34515">MSLSYLDLWLAPLRPWLDDPAVTDICINRPGEIWVERRGQTMECLSLPEMDGRWLWHLARQIASQSDQGISRSHPLLSASLGEGGRVQIVAPPAAMDGVALAIRKHGVGALSLDQWEQVGSRPTPMVWPADRTAMLRQMVQARRNILICGGTSSGKTTLMNSLLAQIPPLERLVLIEDAAELTPPHVNQLRLIASRGGQGEARVDVEDLLQASLRLRPDRLLLGEIRGAEAYSYLRAINSGHPGSISTIHADSPQGALEQLALILLQAGSAMRREDILAYLRSAIDAVVLVERSGGQRRISEILIKQAGEHKLCAA</sequence>
<dbReference type="OrthoDB" id="9810761at2"/>
<dbReference type="AlphaFoldDB" id="A0A3S3TQR9"/>
<keyword evidence="2" id="KW-0067">ATP-binding</keyword>
<evidence type="ECO:0000313" key="4">
    <source>
        <dbReference type="EMBL" id="RVU06429.1"/>
    </source>
</evidence>
<dbReference type="InterPro" id="IPR001482">
    <property type="entry name" value="T2SS/T4SS_dom"/>
</dbReference>
<dbReference type="InterPro" id="IPR014155">
    <property type="entry name" value="VirB11"/>
</dbReference>
<dbReference type="GO" id="GO:0016887">
    <property type="term" value="F:ATP hydrolysis activity"/>
    <property type="evidence" value="ECO:0007669"/>
    <property type="project" value="InterPro"/>
</dbReference>
<comment type="subcellular location">
    <subcellularLocation>
        <location evidence="2">Cytoplasm</location>
    </subcellularLocation>
</comment>
<keyword evidence="2" id="KW-0547">Nucleotide-binding</keyword>
<dbReference type="InterPro" id="IPR050921">
    <property type="entry name" value="T4SS_GSP_E_ATPase"/>
</dbReference>
<dbReference type="NCBIfam" id="TIGR02788">
    <property type="entry name" value="VirB11"/>
    <property type="match status" value="1"/>
</dbReference>
<dbReference type="RefSeq" id="WP_127707313.1">
    <property type="nucleotide sequence ID" value="NZ_SACO01000003.1"/>
</dbReference>
<dbReference type="SUPFAM" id="SSF52540">
    <property type="entry name" value="P-loop containing nucleoside triphosphate hydrolases"/>
    <property type="match status" value="1"/>
</dbReference>
<dbReference type="Gene3D" id="3.30.450.90">
    <property type="match status" value="1"/>
</dbReference>
<evidence type="ECO:0000313" key="5">
    <source>
        <dbReference type="Proteomes" id="UP000282837"/>
    </source>
</evidence>
<dbReference type="Proteomes" id="UP000282837">
    <property type="component" value="Unassembled WGS sequence"/>
</dbReference>
<dbReference type="GO" id="GO:0005737">
    <property type="term" value="C:cytoplasm"/>
    <property type="evidence" value="ECO:0007669"/>
    <property type="project" value="UniProtKB-SubCell"/>
</dbReference>
<dbReference type="PANTHER" id="PTHR30486:SF6">
    <property type="entry name" value="TYPE IV PILUS RETRACTATION ATPASE PILT"/>
    <property type="match status" value="1"/>
</dbReference>
<evidence type="ECO:0000256" key="2">
    <source>
        <dbReference type="RuleBase" id="RU366071"/>
    </source>
</evidence>
<reference evidence="4 5" key="1">
    <citation type="submission" date="2019-01" db="EMBL/GenBank/DDBJ databases">
        <authorList>
            <person name="Chen W.-M."/>
        </authorList>
    </citation>
    <scope>NUCLEOTIDE SEQUENCE [LARGE SCALE GENOMIC DNA]</scope>
    <source>
        <strain evidence="4 5">FSY-9</strain>
    </source>
</reference>
<dbReference type="CDD" id="cd01130">
    <property type="entry name" value="VirB11-like_ATPase"/>
    <property type="match status" value="1"/>
</dbReference>
<evidence type="ECO:0000259" key="3">
    <source>
        <dbReference type="Pfam" id="PF00437"/>
    </source>
</evidence>